<keyword evidence="4" id="KW-1185">Reference proteome</keyword>
<feature type="transmembrane region" description="Helical" evidence="1">
    <location>
        <begin position="36"/>
        <end position="54"/>
    </location>
</feature>
<dbReference type="RefSeq" id="WP_249769908.1">
    <property type="nucleotide sequence ID" value="NZ_CP097332.1"/>
</dbReference>
<keyword evidence="1" id="KW-0812">Transmembrane</keyword>
<sequence>MPLFVLFFILLLTAIALLVASRRSLGAASILRLTAIGVAVVAIISLFFSTFTTVGTKNLGVKTIGGRPVGYLTNGYHFKEPWVTVTELTNAVQTDTYASDGYGKGPQGGANASCINVRIARQATACVNVSIRWQATGTGIDYLFRNFKDNEKITDNLVLRDLQQAMNEQFTAYDPLGIDNNGNSTNRPLSSAGGGSYSSAVLAIMRNDIGQWIDVQSVIVPLLNFDPATQDRINQLQQQVAQTRIAVQAKLTADAQAAANRALAASVNNNPGVLTSRCLDILQDAVNKGQALPAGFSCFGASTTGIAVSGK</sequence>
<evidence type="ECO:0000313" key="4">
    <source>
        <dbReference type="Proteomes" id="UP001056336"/>
    </source>
</evidence>
<gene>
    <name evidence="3" type="ORF">M6D93_13920</name>
</gene>
<reference evidence="3" key="1">
    <citation type="journal article" date="2018" name="Int. J. Syst. Evol. Microbiol.">
        <title>Jatrophihabitans telluris sp. nov., isolated from sediment soil of lava forest wetlands and the emended description of the genus Jatrophihabitans.</title>
        <authorList>
            <person name="Lee K.C."/>
            <person name="Suh M.K."/>
            <person name="Eom M.K."/>
            <person name="Kim K.K."/>
            <person name="Kim J.S."/>
            <person name="Kim D.S."/>
            <person name="Ko S.H."/>
            <person name="Shin Y.K."/>
            <person name="Lee J.S."/>
        </authorList>
    </citation>
    <scope>NUCLEOTIDE SEQUENCE</scope>
    <source>
        <strain evidence="3">N237</strain>
    </source>
</reference>
<keyword evidence="1" id="KW-0472">Membrane</keyword>
<name>A0ABY4QVV6_9ACTN</name>
<dbReference type="EMBL" id="CP097332">
    <property type="protein sequence ID" value="UQX87392.1"/>
    <property type="molecule type" value="Genomic_DNA"/>
</dbReference>
<organism evidence="3 4">
    <name type="scientific">Jatrophihabitans telluris</name>
    <dbReference type="NCBI Taxonomy" id="2038343"/>
    <lineage>
        <taxon>Bacteria</taxon>
        <taxon>Bacillati</taxon>
        <taxon>Actinomycetota</taxon>
        <taxon>Actinomycetes</taxon>
        <taxon>Jatrophihabitantales</taxon>
        <taxon>Jatrophihabitantaceae</taxon>
        <taxon>Jatrophihabitans</taxon>
    </lineage>
</organism>
<evidence type="ECO:0000256" key="1">
    <source>
        <dbReference type="SAM" id="Phobius"/>
    </source>
</evidence>
<protein>
    <submittedName>
        <fullName evidence="3">SPFH domain-containing protein</fullName>
    </submittedName>
</protein>
<feature type="domain" description="Band 7" evidence="2">
    <location>
        <begin position="53"/>
        <end position="250"/>
    </location>
</feature>
<evidence type="ECO:0000313" key="3">
    <source>
        <dbReference type="EMBL" id="UQX87392.1"/>
    </source>
</evidence>
<evidence type="ECO:0000259" key="2">
    <source>
        <dbReference type="Pfam" id="PF01145"/>
    </source>
</evidence>
<proteinExistence type="predicted"/>
<reference evidence="3" key="2">
    <citation type="submission" date="2022-05" db="EMBL/GenBank/DDBJ databases">
        <authorList>
            <person name="Kim J.-S."/>
            <person name="Lee K."/>
            <person name="Suh M."/>
            <person name="Eom M."/>
            <person name="Kim J.-S."/>
            <person name="Kim D.-S."/>
            <person name="Ko S.-H."/>
            <person name="Shin Y."/>
            <person name="Lee J.-S."/>
        </authorList>
    </citation>
    <scope>NUCLEOTIDE SEQUENCE</scope>
    <source>
        <strain evidence="3">N237</strain>
    </source>
</reference>
<dbReference type="Proteomes" id="UP001056336">
    <property type="component" value="Chromosome"/>
</dbReference>
<accession>A0ABY4QVV6</accession>
<keyword evidence="1" id="KW-1133">Transmembrane helix</keyword>
<dbReference type="Pfam" id="PF01145">
    <property type="entry name" value="Band_7"/>
    <property type="match status" value="1"/>
</dbReference>
<dbReference type="InterPro" id="IPR001107">
    <property type="entry name" value="Band_7"/>
</dbReference>